<keyword evidence="4" id="KW-1185">Reference proteome</keyword>
<dbReference type="AlphaFoldDB" id="A0AAV2QHA2"/>
<dbReference type="GO" id="GO:0030688">
    <property type="term" value="C:preribosome, small subunit precursor"/>
    <property type="evidence" value="ECO:0007669"/>
    <property type="project" value="TreeGrafter"/>
</dbReference>
<organism evidence="3 4">
    <name type="scientific">Meganyctiphanes norvegica</name>
    <name type="common">Northern krill</name>
    <name type="synonym">Thysanopoda norvegica</name>
    <dbReference type="NCBI Taxonomy" id="48144"/>
    <lineage>
        <taxon>Eukaryota</taxon>
        <taxon>Metazoa</taxon>
        <taxon>Ecdysozoa</taxon>
        <taxon>Arthropoda</taxon>
        <taxon>Crustacea</taxon>
        <taxon>Multicrustacea</taxon>
        <taxon>Malacostraca</taxon>
        <taxon>Eumalacostraca</taxon>
        <taxon>Eucarida</taxon>
        <taxon>Euphausiacea</taxon>
        <taxon>Euphausiidae</taxon>
        <taxon>Meganyctiphanes</taxon>
    </lineage>
</organism>
<evidence type="ECO:0000256" key="2">
    <source>
        <dbReference type="SAM" id="MobiDB-lite"/>
    </source>
</evidence>
<name>A0AAV2QHA2_MEGNR</name>
<feature type="region of interest" description="Disordered" evidence="2">
    <location>
        <begin position="105"/>
        <end position="154"/>
    </location>
</feature>
<dbReference type="GO" id="GO:0006364">
    <property type="term" value="P:rRNA processing"/>
    <property type="evidence" value="ECO:0007669"/>
    <property type="project" value="TreeGrafter"/>
</dbReference>
<reference evidence="3 4" key="1">
    <citation type="submission" date="2024-05" db="EMBL/GenBank/DDBJ databases">
        <authorList>
            <person name="Wallberg A."/>
        </authorList>
    </citation>
    <scope>NUCLEOTIDE SEQUENCE [LARGE SCALE GENOMIC DNA]</scope>
</reference>
<evidence type="ECO:0008006" key="5">
    <source>
        <dbReference type="Google" id="ProtNLM"/>
    </source>
</evidence>
<comment type="caution">
    <text evidence="3">The sequence shown here is derived from an EMBL/GenBank/DDBJ whole genome shotgun (WGS) entry which is preliminary data.</text>
</comment>
<dbReference type="GO" id="GO:0030515">
    <property type="term" value="F:snoRNA binding"/>
    <property type="evidence" value="ECO:0007669"/>
    <property type="project" value="TreeGrafter"/>
</dbReference>
<comment type="similarity">
    <text evidence="1">Belongs to the bystin family.</text>
</comment>
<feature type="non-terminal residue" evidence="3">
    <location>
        <position position="478"/>
    </location>
</feature>
<evidence type="ECO:0000313" key="4">
    <source>
        <dbReference type="Proteomes" id="UP001497623"/>
    </source>
</evidence>
<dbReference type="Pfam" id="PF05291">
    <property type="entry name" value="Bystin"/>
    <property type="match status" value="1"/>
</dbReference>
<sequence length="478" mass="54659">METQYIWVYTLMLIAKLYGFSQTDKSYMHQVFKMGKSKKNSKLGGAKISRNGPLGEQIDRAELAKPTQRIKVRGQRKDDDEEYVDGLMGHNILKQSLAQLQEISNEAEENSGPLGKTAPVQKQRTPVSLDSAKDNVSSDDEDGSEVDETENAVPQNIDKVVKDFEEELKLEDNDRKALEHFMNKDAAPQRRLADMFRDKITEKQTEIKTQIDADSVNTVDLSPEVQEMCKEVGKILAKYRAGALPKMFKIIPKMRSWEELVYMTGVAMAMAAAAEQQTWGYIPESLAERICVISVLRRTDGEIRLSNYNFNIYLQERCHNLLLQTRIRTAVFLIICISGTCTLREAIIIGSVIGKNHIPILHSAAAILKIAEMDYNGANSIFLRIFFDKKYALPFRVVDACVYHFIKFRHDKRDLPVLWHQSLLAFVQRYKEDLSPDQKEEILETIKFHGHFQITTEVRRELANSKCRDEAAEDMTID</sequence>
<dbReference type="PANTHER" id="PTHR12821:SF0">
    <property type="entry name" value="BYSTIN"/>
    <property type="match status" value="1"/>
</dbReference>
<feature type="compositionally biased region" description="Acidic residues" evidence="2">
    <location>
        <begin position="137"/>
        <end position="150"/>
    </location>
</feature>
<dbReference type="Proteomes" id="UP001497623">
    <property type="component" value="Unassembled WGS sequence"/>
</dbReference>
<protein>
    <recommendedName>
        <fullName evidence="5">Bystin</fullName>
    </recommendedName>
</protein>
<evidence type="ECO:0000256" key="1">
    <source>
        <dbReference type="ARBA" id="ARBA00007114"/>
    </source>
</evidence>
<dbReference type="EMBL" id="CAXKWB010006943">
    <property type="protein sequence ID" value="CAL4085151.1"/>
    <property type="molecule type" value="Genomic_DNA"/>
</dbReference>
<gene>
    <name evidence="3" type="ORF">MNOR_LOCUS12607</name>
</gene>
<dbReference type="GO" id="GO:0005730">
    <property type="term" value="C:nucleolus"/>
    <property type="evidence" value="ECO:0007669"/>
    <property type="project" value="TreeGrafter"/>
</dbReference>
<accession>A0AAV2QHA2</accession>
<evidence type="ECO:0000313" key="3">
    <source>
        <dbReference type="EMBL" id="CAL4085151.1"/>
    </source>
</evidence>
<dbReference type="GO" id="GO:0005737">
    <property type="term" value="C:cytoplasm"/>
    <property type="evidence" value="ECO:0007669"/>
    <property type="project" value="TreeGrafter"/>
</dbReference>
<proteinExistence type="inferred from homology"/>
<dbReference type="InterPro" id="IPR007955">
    <property type="entry name" value="Bystin"/>
</dbReference>
<dbReference type="PANTHER" id="PTHR12821">
    <property type="entry name" value="BYSTIN"/>
    <property type="match status" value="1"/>
</dbReference>